<dbReference type="RefSeq" id="WP_012591173.1">
    <property type="nucleotide sequence ID" value="NC_011666.1"/>
</dbReference>
<organism evidence="1 2">
    <name type="scientific">Methylocella silvestris (strain DSM 15510 / CIP 108128 / LMG 27833 / NCIMB 13906 / BL2)</name>
    <dbReference type="NCBI Taxonomy" id="395965"/>
    <lineage>
        <taxon>Bacteria</taxon>
        <taxon>Pseudomonadati</taxon>
        <taxon>Pseudomonadota</taxon>
        <taxon>Alphaproteobacteria</taxon>
        <taxon>Hyphomicrobiales</taxon>
        <taxon>Beijerinckiaceae</taxon>
        <taxon>Methylocella</taxon>
    </lineage>
</organism>
<dbReference type="AlphaFoldDB" id="B8ERQ2"/>
<reference evidence="1 2" key="1">
    <citation type="journal article" date="2010" name="J. Bacteriol.">
        <title>Complete genome sequence of the aerobic facultative methanotroph Methylocella silvestris BL2.</title>
        <authorList>
            <person name="Chen Y."/>
            <person name="Crombie A."/>
            <person name="Rahman M.T."/>
            <person name="Dedysh S.N."/>
            <person name="Liesack W."/>
            <person name="Stott M.B."/>
            <person name="Alam M."/>
            <person name="Theisen A.R."/>
            <person name="Murrell J.C."/>
            <person name="Dunfield P.F."/>
        </authorList>
    </citation>
    <scope>NUCLEOTIDE SEQUENCE [LARGE SCALE GENOMIC DNA]</scope>
    <source>
        <strain evidence="2">DSM 15510 / CIP 108128 / LMG 27833 / NCIMB 13906 / BL2</strain>
    </source>
</reference>
<gene>
    <name evidence="1" type="ordered locus">Msil_2166</name>
</gene>
<dbReference type="Proteomes" id="UP000002257">
    <property type="component" value="Chromosome"/>
</dbReference>
<evidence type="ECO:0000313" key="2">
    <source>
        <dbReference type="Proteomes" id="UP000002257"/>
    </source>
</evidence>
<proteinExistence type="predicted"/>
<dbReference type="HOGENOM" id="CLU_2396339_0_0_5"/>
<dbReference type="KEGG" id="msl:Msil_2166"/>
<evidence type="ECO:0000313" key="1">
    <source>
        <dbReference type="EMBL" id="ACK51104.1"/>
    </source>
</evidence>
<name>B8ERQ2_METSB</name>
<accession>B8ERQ2</accession>
<keyword evidence="2" id="KW-1185">Reference proteome</keyword>
<sequence>MTYHVVCPANQLTSVIYRSPHWWPFGSGDTQKCNSGKYIIDVGQHNVKWQGGAFFLPMGGGTFSFEKTFTDSYFGLTISIKPSADLTVTVKCG</sequence>
<protein>
    <submittedName>
        <fullName evidence="1">Uncharacterized protein</fullName>
    </submittedName>
</protein>
<dbReference type="EMBL" id="CP001280">
    <property type="protein sequence ID" value="ACK51104.1"/>
    <property type="molecule type" value="Genomic_DNA"/>
</dbReference>